<dbReference type="GO" id="GO:0005576">
    <property type="term" value="C:extracellular region"/>
    <property type="evidence" value="ECO:0007669"/>
    <property type="project" value="TreeGrafter"/>
</dbReference>
<feature type="chain" id="PRO_5016605763" evidence="1">
    <location>
        <begin position="36"/>
        <end position="123"/>
    </location>
</feature>
<feature type="non-terminal residue" evidence="2">
    <location>
        <position position="1"/>
    </location>
</feature>
<evidence type="ECO:0000313" key="2">
    <source>
        <dbReference type="EMBL" id="RDY08652.1"/>
    </source>
</evidence>
<feature type="signal peptide" evidence="1">
    <location>
        <begin position="1"/>
        <end position="35"/>
    </location>
</feature>
<keyword evidence="1" id="KW-0732">Signal</keyword>
<accession>A0A371I0T8</accession>
<gene>
    <name evidence="2" type="primary">EXL2</name>
    <name evidence="2" type="ORF">CR513_07096</name>
</gene>
<name>A0A371I0T8_MUCPR</name>
<reference evidence="2" key="1">
    <citation type="submission" date="2018-05" db="EMBL/GenBank/DDBJ databases">
        <title>Draft genome of Mucuna pruriens seed.</title>
        <authorList>
            <person name="Nnadi N.E."/>
            <person name="Vos R."/>
            <person name="Hasami M.H."/>
            <person name="Devisetty U.K."/>
            <person name="Aguiy J.C."/>
        </authorList>
    </citation>
    <scope>NUCLEOTIDE SEQUENCE [LARGE SCALE GENOMIC DNA]</scope>
    <source>
        <strain evidence="2">JCA_2017</strain>
    </source>
</reference>
<keyword evidence="3" id="KW-1185">Reference proteome</keyword>
<dbReference type="OrthoDB" id="1600564at2759"/>
<comment type="caution">
    <text evidence="2">The sequence shown here is derived from an EMBL/GenBank/DDBJ whole genome shotgun (WGS) entry which is preliminary data.</text>
</comment>
<sequence>MVHLTKLLSSSFCSHFLPPSLLRFTLLVLFVSCKAKALLKLPPNVSVPAVFVFGDSEVDTGNNNNRTTSFARSNFPPYGRDFQGGVPTGRFSNGKVPSDLIVLTKRLTYLSGEIRQHFLVINF</sequence>
<dbReference type="Gene3D" id="3.40.50.1110">
    <property type="entry name" value="SGNH hydrolase"/>
    <property type="match status" value="1"/>
</dbReference>
<dbReference type="InterPro" id="IPR036514">
    <property type="entry name" value="SGNH_hydro_sf"/>
</dbReference>
<dbReference type="EMBL" id="QJKJ01001237">
    <property type="protein sequence ID" value="RDY08652.1"/>
    <property type="molecule type" value="Genomic_DNA"/>
</dbReference>
<dbReference type="InterPro" id="IPR050592">
    <property type="entry name" value="GDSL_lipolytic_enzyme"/>
</dbReference>
<evidence type="ECO:0000313" key="3">
    <source>
        <dbReference type="Proteomes" id="UP000257109"/>
    </source>
</evidence>
<organism evidence="2 3">
    <name type="scientific">Mucuna pruriens</name>
    <name type="common">Velvet bean</name>
    <name type="synonym">Dolichos pruriens</name>
    <dbReference type="NCBI Taxonomy" id="157652"/>
    <lineage>
        <taxon>Eukaryota</taxon>
        <taxon>Viridiplantae</taxon>
        <taxon>Streptophyta</taxon>
        <taxon>Embryophyta</taxon>
        <taxon>Tracheophyta</taxon>
        <taxon>Spermatophyta</taxon>
        <taxon>Magnoliopsida</taxon>
        <taxon>eudicotyledons</taxon>
        <taxon>Gunneridae</taxon>
        <taxon>Pentapetalae</taxon>
        <taxon>rosids</taxon>
        <taxon>fabids</taxon>
        <taxon>Fabales</taxon>
        <taxon>Fabaceae</taxon>
        <taxon>Papilionoideae</taxon>
        <taxon>50 kb inversion clade</taxon>
        <taxon>NPAAA clade</taxon>
        <taxon>indigoferoid/millettioid clade</taxon>
        <taxon>Phaseoleae</taxon>
        <taxon>Mucuna</taxon>
    </lineage>
</organism>
<dbReference type="PANTHER" id="PTHR45642:SF135">
    <property type="entry name" value="GDSL ESTERASE_LIPASE EXL2"/>
    <property type="match status" value="1"/>
</dbReference>
<dbReference type="Proteomes" id="UP000257109">
    <property type="component" value="Unassembled WGS sequence"/>
</dbReference>
<protein>
    <submittedName>
        <fullName evidence="2">GDSL esterase/lipase EXL2</fullName>
    </submittedName>
</protein>
<proteinExistence type="predicted"/>
<dbReference type="AlphaFoldDB" id="A0A371I0T8"/>
<dbReference type="STRING" id="157652.A0A371I0T8"/>
<dbReference type="PANTHER" id="PTHR45642">
    <property type="entry name" value="GDSL ESTERASE/LIPASE EXL3"/>
    <property type="match status" value="1"/>
</dbReference>
<evidence type="ECO:0000256" key="1">
    <source>
        <dbReference type="SAM" id="SignalP"/>
    </source>
</evidence>